<evidence type="ECO:0000313" key="1">
    <source>
        <dbReference type="EMBL" id="EZP77220.1"/>
    </source>
</evidence>
<name>A0ABC9VF95_9BACL</name>
<gene>
    <name evidence="1" type="ORF">H839_06244</name>
</gene>
<evidence type="ECO:0000313" key="2">
    <source>
        <dbReference type="Proteomes" id="UP000023566"/>
    </source>
</evidence>
<reference evidence="1 2" key="1">
    <citation type="journal article" date="2014" name="Appl. Microbiol. Biotechnol.">
        <title>Transformable facultative thermophile Geobacillus stearothermophilus NUB3621 as a host strain for metabolic engineering.</title>
        <authorList>
            <person name="Blanchard K."/>
            <person name="Robic S."/>
            <person name="Matsumura I."/>
        </authorList>
    </citation>
    <scope>NUCLEOTIDE SEQUENCE [LARGE SCALE GENOMIC DNA]</scope>
    <source>
        <strain evidence="1 2">NUB3621</strain>
    </source>
</reference>
<dbReference type="Proteomes" id="UP000023566">
    <property type="component" value="Chromosome"/>
</dbReference>
<sequence length="82" mass="9637">MSILESRVMSRLHNRLRKFNVASHWKINEDVESQTFFQFGRGKCVLKVQVEYLQSAIQSTREGVVLKAERFHILRMITKANT</sequence>
<dbReference type="AlphaFoldDB" id="A0ABC9VF95"/>
<proteinExistence type="predicted"/>
<keyword evidence="2" id="KW-1185">Reference proteome</keyword>
<comment type="caution">
    <text evidence="1">The sequence shown here is derived from an EMBL/GenBank/DDBJ whole genome shotgun (WGS) entry which is preliminary data.</text>
</comment>
<dbReference type="EMBL" id="AOTZ01000004">
    <property type="protein sequence ID" value="EZP77220.1"/>
    <property type="molecule type" value="Genomic_DNA"/>
</dbReference>
<accession>A0ABC9VF95</accession>
<organism evidence="1 2">
    <name type="scientific">Parageobacillus genomosp. 1</name>
    <dbReference type="NCBI Taxonomy" id="1295642"/>
    <lineage>
        <taxon>Bacteria</taxon>
        <taxon>Bacillati</taxon>
        <taxon>Bacillota</taxon>
        <taxon>Bacilli</taxon>
        <taxon>Bacillales</taxon>
        <taxon>Anoxybacillaceae</taxon>
        <taxon>Parageobacillus</taxon>
    </lineage>
</organism>
<protein>
    <submittedName>
        <fullName evidence="1">Uncharacterized protein</fullName>
    </submittedName>
</protein>